<evidence type="ECO:0000256" key="1">
    <source>
        <dbReference type="SAM" id="MobiDB-lite"/>
    </source>
</evidence>
<evidence type="ECO:0000313" key="3">
    <source>
        <dbReference type="EMBL" id="KAK1698793.1"/>
    </source>
</evidence>
<accession>A0AAD8QSC3</accession>
<organism evidence="2 4">
    <name type="scientific">Lolium multiflorum</name>
    <name type="common">Italian ryegrass</name>
    <name type="synonym">Lolium perenne subsp. multiflorum</name>
    <dbReference type="NCBI Taxonomy" id="4521"/>
    <lineage>
        <taxon>Eukaryota</taxon>
        <taxon>Viridiplantae</taxon>
        <taxon>Streptophyta</taxon>
        <taxon>Embryophyta</taxon>
        <taxon>Tracheophyta</taxon>
        <taxon>Spermatophyta</taxon>
        <taxon>Magnoliopsida</taxon>
        <taxon>Liliopsida</taxon>
        <taxon>Poales</taxon>
        <taxon>Poaceae</taxon>
        <taxon>BOP clade</taxon>
        <taxon>Pooideae</taxon>
        <taxon>Poodae</taxon>
        <taxon>Poeae</taxon>
        <taxon>Poeae Chloroplast Group 2 (Poeae type)</taxon>
        <taxon>Loliodinae</taxon>
        <taxon>Loliinae</taxon>
        <taxon>Lolium</taxon>
    </lineage>
</organism>
<comment type="caution">
    <text evidence="2">The sequence shown here is derived from an EMBL/GenBank/DDBJ whole genome shotgun (WGS) entry which is preliminary data.</text>
</comment>
<evidence type="ECO:0000313" key="4">
    <source>
        <dbReference type="Proteomes" id="UP001231189"/>
    </source>
</evidence>
<sequence length="104" mass="11094">MKAKMASRQEPWTKLAHSKKQPGWVAYNPRTMRPQPMGDDTKHMKILSNNVNGVKNVVRFLTEAKVCPRRATSWTTAQRDAEGAAPTGTDGAAASASNGGGAAA</sequence>
<dbReference type="EMBL" id="JAUUTY010000007">
    <property type="protein sequence ID" value="KAK1606359.1"/>
    <property type="molecule type" value="Genomic_DNA"/>
</dbReference>
<dbReference type="EMBL" id="JAUUTY010000001">
    <property type="protein sequence ID" value="KAK1698793.1"/>
    <property type="molecule type" value="Genomic_DNA"/>
</dbReference>
<proteinExistence type="predicted"/>
<name>A0AAD8QSC3_LOLMU</name>
<feature type="region of interest" description="Disordered" evidence="1">
    <location>
        <begin position="1"/>
        <end position="42"/>
    </location>
</feature>
<keyword evidence="4" id="KW-1185">Reference proteome</keyword>
<protein>
    <submittedName>
        <fullName evidence="2">Uncharacterized protein</fullName>
    </submittedName>
</protein>
<evidence type="ECO:0000313" key="2">
    <source>
        <dbReference type="EMBL" id="KAK1606359.1"/>
    </source>
</evidence>
<gene>
    <name evidence="3" type="ORF">QYE76_015490</name>
    <name evidence="2" type="ORF">QYE76_030032</name>
</gene>
<dbReference type="AlphaFoldDB" id="A0AAD8QSC3"/>
<dbReference type="Proteomes" id="UP001231189">
    <property type="component" value="Unassembled WGS sequence"/>
</dbReference>
<reference evidence="2" key="1">
    <citation type="submission" date="2023-07" db="EMBL/GenBank/DDBJ databases">
        <title>A chromosome-level genome assembly of Lolium multiflorum.</title>
        <authorList>
            <person name="Chen Y."/>
            <person name="Copetti D."/>
            <person name="Kolliker R."/>
            <person name="Studer B."/>
        </authorList>
    </citation>
    <scope>NUCLEOTIDE SEQUENCE</scope>
    <source>
        <strain evidence="2">02402/16</strain>
        <tissue evidence="2">Leaf</tissue>
    </source>
</reference>
<feature type="region of interest" description="Disordered" evidence="1">
    <location>
        <begin position="70"/>
        <end position="104"/>
    </location>
</feature>
<feature type="compositionally biased region" description="Low complexity" evidence="1">
    <location>
        <begin position="83"/>
        <end position="97"/>
    </location>
</feature>